<dbReference type="SMART" id="SM00835">
    <property type="entry name" value="Cupin_1"/>
    <property type="match status" value="2"/>
</dbReference>
<evidence type="ECO:0000256" key="2">
    <source>
        <dbReference type="ARBA" id="ARBA00007178"/>
    </source>
</evidence>
<evidence type="ECO:0000256" key="3">
    <source>
        <dbReference type="ARBA" id="ARBA00022729"/>
    </source>
</evidence>
<feature type="signal peptide" evidence="7">
    <location>
        <begin position="1"/>
        <end position="23"/>
    </location>
</feature>
<organism evidence="9 10">
    <name type="scientific">Camelina sativa</name>
    <name type="common">False flax</name>
    <name type="synonym">Myagrum sativum</name>
    <dbReference type="NCBI Taxonomy" id="90675"/>
    <lineage>
        <taxon>Eukaryota</taxon>
        <taxon>Viridiplantae</taxon>
        <taxon>Streptophyta</taxon>
        <taxon>Embryophyta</taxon>
        <taxon>Tracheophyta</taxon>
        <taxon>Spermatophyta</taxon>
        <taxon>Magnoliopsida</taxon>
        <taxon>eudicotyledons</taxon>
        <taxon>Gunneridae</taxon>
        <taxon>Pentapetalae</taxon>
        <taxon>rosids</taxon>
        <taxon>malvids</taxon>
        <taxon>Brassicales</taxon>
        <taxon>Brassicaceae</taxon>
        <taxon>Camelineae</taxon>
        <taxon>Camelina</taxon>
    </lineage>
</organism>
<keyword evidence="9" id="KW-1185">Reference proteome</keyword>
<dbReference type="Proteomes" id="UP000694864">
    <property type="component" value="Chromosome 3"/>
</dbReference>
<dbReference type="PROSITE" id="PS00305">
    <property type="entry name" value="11S_SEED_STORAGE"/>
    <property type="match status" value="1"/>
</dbReference>
<name>A0ABM0X9I6_CAMSA</name>
<comment type="function">
    <text evidence="1 7">Seed storage protein.</text>
</comment>
<comment type="subunit">
    <text evidence="7">Hexamer; each subunit is composed of an acidic and a basic chain derived from a single precursor and linked by a disulfide bond.</text>
</comment>
<dbReference type="InterPro" id="IPR022379">
    <property type="entry name" value="11S_seedstore_CS"/>
</dbReference>
<accession>A0ABM0X9I6</accession>
<feature type="domain" description="Cupin type-1" evidence="8">
    <location>
        <begin position="35"/>
        <end position="244"/>
    </location>
</feature>
<reference evidence="9" key="1">
    <citation type="journal article" date="2014" name="Nat. Commun.">
        <title>The emerging biofuel crop Camelina sativa retains a highly undifferentiated hexaploid genome structure.</title>
        <authorList>
            <person name="Kagale S."/>
            <person name="Koh C."/>
            <person name="Nixon J."/>
            <person name="Bollina V."/>
            <person name="Clarke W.E."/>
            <person name="Tuteja R."/>
            <person name="Spillane C."/>
            <person name="Robinson S.J."/>
            <person name="Links M.G."/>
            <person name="Clarke C."/>
            <person name="Higgins E.E."/>
            <person name="Huebert T."/>
            <person name="Sharpe A.G."/>
            <person name="Parkin I.A."/>
        </authorList>
    </citation>
    <scope>NUCLEOTIDE SEQUENCE [LARGE SCALE GENOMIC DNA]</scope>
    <source>
        <strain evidence="9">cv. DH55</strain>
    </source>
</reference>
<dbReference type="InterPro" id="IPR011051">
    <property type="entry name" value="RmlC_Cupin_sf"/>
</dbReference>
<evidence type="ECO:0000256" key="1">
    <source>
        <dbReference type="ARBA" id="ARBA00003839"/>
    </source>
</evidence>
<dbReference type="InterPro" id="IPR050253">
    <property type="entry name" value="Seed_Storage-Functional"/>
</dbReference>
<evidence type="ECO:0000256" key="6">
    <source>
        <dbReference type="ARBA" id="ARBA00023157"/>
    </source>
</evidence>
<dbReference type="CDD" id="cd02242">
    <property type="entry name" value="cupin_11S_legumin_N"/>
    <property type="match status" value="1"/>
</dbReference>
<dbReference type="SUPFAM" id="SSF51182">
    <property type="entry name" value="RmlC-like cupins"/>
    <property type="match status" value="1"/>
</dbReference>
<feature type="domain" description="Cupin type-1" evidence="8">
    <location>
        <begin position="297"/>
        <end position="446"/>
    </location>
</feature>
<dbReference type="Pfam" id="PF00190">
    <property type="entry name" value="Cupin_1"/>
    <property type="match status" value="2"/>
</dbReference>
<reference evidence="10" key="2">
    <citation type="submission" date="2025-08" db="UniProtKB">
        <authorList>
            <consortium name="RefSeq"/>
        </authorList>
    </citation>
    <scope>IDENTIFICATION</scope>
    <source>
        <tissue evidence="10">Leaf</tissue>
    </source>
</reference>
<dbReference type="Gene3D" id="2.60.120.10">
    <property type="entry name" value="Jelly Rolls"/>
    <property type="match status" value="3"/>
</dbReference>
<keyword evidence="5 7" id="KW-0708">Seed storage protein</keyword>
<protein>
    <submittedName>
        <fullName evidence="10">12S seed storage protein CRB-like</fullName>
    </submittedName>
</protein>
<keyword evidence="6 7" id="KW-1015">Disulfide bond</keyword>
<evidence type="ECO:0000313" key="9">
    <source>
        <dbReference type="Proteomes" id="UP000694864"/>
    </source>
</evidence>
<dbReference type="InterPro" id="IPR014710">
    <property type="entry name" value="RmlC-like_jellyroll"/>
</dbReference>
<dbReference type="RefSeq" id="XP_010482688.1">
    <property type="nucleotide sequence ID" value="XM_010484386.1"/>
</dbReference>
<comment type="similarity">
    <text evidence="2 7">Belongs to the 11S seed storage protein (globulins) family.</text>
</comment>
<dbReference type="PRINTS" id="PR00439">
    <property type="entry name" value="11SGLOBULIN"/>
</dbReference>
<evidence type="ECO:0000259" key="8">
    <source>
        <dbReference type="SMART" id="SM00835"/>
    </source>
</evidence>
<gene>
    <name evidence="10" type="primary">LOC104761312</name>
</gene>
<feature type="chain" id="PRO_5044961742" evidence="7">
    <location>
        <begin position="24"/>
        <end position="471"/>
    </location>
</feature>
<dbReference type="PANTHER" id="PTHR31189:SF35">
    <property type="entry name" value="12S SEED STORAGE PROTEIN CRB"/>
    <property type="match status" value="1"/>
</dbReference>
<dbReference type="PANTHER" id="PTHR31189">
    <property type="entry name" value="OS03G0336100 PROTEIN-RELATED"/>
    <property type="match status" value="1"/>
</dbReference>
<dbReference type="CDD" id="cd02243">
    <property type="entry name" value="cupin_11S_legumin_C"/>
    <property type="match status" value="1"/>
</dbReference>
<sequence length="471" mass="52440">MGRTSSIVSFSLTLLILFHGYTAQQWPNECQLDQLNALEPSQVIQSEGGRIEVWDHHAPQLRCSGFAFERFVIEPQGLYLPTFMNAGKLTFVVHGTGLMGRVIPGCAETFIESPVFGESQGQGQSQGFRDMHQKVEHLRCGDKRTIPVDRIQDKRKRTSQLTRGSSLPLYNNGNEPLILVAAADLANNQNQLDRNLRPVLIAGNNPQGQEWLQGRQQQKQNNIFTGFAPEILAQAFKINVETAQQLQSHQDNRGNIVKVKGPFGVIRPPLRRGQGGQQPQEKANGLEETLCTMRCTENLDDPSDADVYKPSLGYISTLNSYNLPILRLLRLSALRGSIRNNAMVLPQWNVNANSALYVTNGKAHIQMVNDNGDRVFDQEISNGQLLVVPQGFSVMKRATSEQFQWIEFKTNENAQVNSLAGRTSVMTGLPLEVITNGFQISPQDAKRVKFSTMETTLTHSSGPMSYGRPRV</sequence>
<proteinExistence type="inferred from homology"/>
<dbReference type="GeneID" id="104761312"/>
<dbReference type="InterPro" id="IPR006044">
    <property type="entry name" value="11S_seedstore_pln"/>
</dbReference>
<keyword evidence="3 7" id="KW-0732">Signal</keyword>
<evidence type="ECO:0000313" key="10">
    <source>
        <dbReference type="RefSeq" id="XP_010482688.1"/>
    </source>
</evidence>
<evidence type="ECO:0000256" key="5">
    <source>
        <dbReference type="ARBA" id="ARBA00023129"/>
    </source>
</evidence>
<evidence type="ECO:0000256" key="7">
    <source>
        <dbReference type="RuleBase" id="RU003681"/>
    </source>
</evidence>
<dbReference type="InterPro" id="IPR006045">
    <property type="entry name" value="Cupin_1"/>
</dbReference>
<evidence type="ECO:0000256" key="4">
    <source>
        <dbReference type="ARBA" id="ARBA00022761"/>
    </source>
</evidence>
<keyword evidence="4 7" id="KW-0758">Storage protein</keyword>